<evidence type="ECO:0000256" key="2">
    <source>
        <dbReference type="SAM" id="SignalP"/>
    </source>
</evidence>
<feature type="compositionally biased region" description="Basic and acidic residues" evidence="1">
    <location>
        <begin position="188"/>
        <end position="198"/>
    </location>
</feature>
<feature type="region of interest" description="Disordered" evidence="1">
    <location>
        <begin position="176"/>
        <end position="215"/>
    </location>
</feature>
<name>A0AA36H135_CYLNA</name>
<reference evidence="3" key="1">
    <citation type="submission" date="2023-07" db="EMBL/GenBank/DDBJ databases">
        <authorList>
            <consortium name="CYATHOMIX"/>
        </authorList>
    </citation>
    <scope>NUCLEOTIDE SEQUENCE</scope>
    <source>
        <strain evidence="3">N/A</strain>
    </source>
</reference>
<accession>A0AA36H135</accession>
<feature type="compositionally biased region" description="Acidic residues" evidence="1">
    <location>
        <begin position="137"/>
        <end position="151"/>
    </location>
</feature>
<feature type="signal peptide" evidence="2">
    <location>
        <begin position="1"/>
        <end position="16"/>
    </location>
</feature>
<dbReference type="AlphaFoldDB" id="A0AA36H135"/>
<evidence type="ECO:0000313" key="4">
    <source>
        <dbReference type="Proteomes" id="UP001176961"/>
    </source>
</evidence>
<keyword evidence="2" id="KW-0732">Signal</keyword>
<keyword evidence="4" id="KW-1185">Reference proteome</keyword>
<feature type="region of interest" description="Disordered" evidence="1">
    <location>
        <begin position="132"/>
        <end position="158"/>
    </location>
</feature>
<gene>
    <name evidence="3" type="ORF">CYNAS_LOCUS13839</name>
</gene>
<evidence type="ECO:0000256" key="1">
    <source>
        <dbReference type="SAM" id="MobiDB-lite"/>
    </source>
</evidence>
<dbReference type="EMBL" id="CATQJL010000305">
    <property type="protein sequence ID" value="CAJ0601856.1"/>
    <property type="molecule type" value="Genomic_DNA"/>
</dbReference>
<dbReference type="Proteomes" id="UP001176961">
    <property type="component" value="Unassembled WGS sequence"/>
</dbReference>
<proteinExistence type="predicted"/>
<organism evidence="3 4">
    <name type="scientific">Cylicocyclus nassatus</name>
    <name type="common">Nematode worm</name>
    <dbReference type="NCBI Taxonomy" id="53992"/>
    <lineage>
        <taxon>Eukaryota</taxon>
        <taxon>Metazoa</taxon>
        <taxon>Ecdysozoa</taxon>
        <taxon>Nematoda</taxon>
        <taxon>Chromadorea</taxon>
        <taxon>Rhabditida</taxon>
        <taxon>Rhabditina</taxon>
        <taxon>Rhabditomorpha</taxon>
        <taxon>Strongyloidea</taxon>
        <taxon>Strongylidae</taxon>
        <taxon>Cylicocyclus</taxon>
    </lineage>
</organism>
<feature type="chain" id="PRO_5041427187" evidence="2">
    <location>
        <begin position="17"/>
        <end position="222"/>
    </location>
</feature>
<evidence type="ECO:0000313" key="3">
    <source>
        <dbReference type="EMBL" id="CAJ0601856.1"/>
    </source>
</evidence>
<sequence length="222" mass="24640">MLKVCCFFAFVLAVVCHEEFVVISRGLGQEKGEEMAEYFEEEAGEGWSLEYKKDSEKSVLEYLVCAWGYDPLIDGQESEANSNSQVATNDNCKEKFGLQKINILHGTFDGQYATLDLGKILENVKFNWKNTRREGENPEYPDDSEDPENLEETLSKAKNSDAKEVSCAIHYDSSAFEYGTGPAPGEGSESHGSSREGQDSIANGGEKLEEDPGFGDFACFFK</sequence>
<protein>
    <submittedName>
        <fullName evidence="3">Uncharacterized protein</fullName>
    </submittedName>
</protein>
<comment type="caution">
    <text evidence="3">The sequence shown here is derived from an EMBL/GenBank/DDBJ whole genome shotgun (WGS) entry which is preliminary data.</text>
</comment>